<evidence type="ECO:0000313" key="3">
    <source>
        <dbReference type="Proteomes" id="UP000323917"/>
    </source>
</evidence>
<dbReference type="OrthoDB" id="1022767at2"/>
<dbReference type="SUPFAM" id="SSF56112">
    <property type="entry name" value="Protein kinase-like (PK-like)"/>
    <property type="match status" value="1"/>
</dbReference>
<reference evidence="2 3" key="1">
    <citation type="submission" date="2019-08" db="EMBL/GenBank/DDBJ databases">
        <title>Deep-cultivation of Planctomycetes and their phenomic and genomic characterization uncovers novel biology.</title>
        <authorList>
            <person name="Wiegand S."/>
            <person name="Jogler M."/>
            <person name="Boedeker C."/>
            <person name="Pinto D."/>
            <person name="Vollmers J."/>
            <person name="Rivas-Marin E."/>
            <person name="Kohn T."/>
            <person name="Peeters S.H."/>
            <person name="Heuer A."/>
            <person name="Rast P."/>
            <person name="Oberbeckmann S."/>
            <person name="Bunk B."/>
            <person name="Jeske O."/>
            <person name="Meyerdierks A."/>
            <person name="Storesund J.E."/>
            <person name="Kallscheuer N."/>
            <person name="Luecker S."/>
            <person name="Lage O.M."/>
            <person name="Pohl T."/>
            <person name="Merkel B.J."/>
            <person name="Hornburger P."/>
            <person name="Mueller R.-W."/>
            <person name="Bruemmer F."/>
            <person name="Labrenz M."/>
            <person name="Spormann A.M."/>
            <person name="Op den Camp H."/>
            <person name="Overmann J."/>
            <person name="Amann R."/>
            <person name="Jetten M.S.M."/>
            <person name="Mascher T."/>
            <person name="Medema M.H."/>
            <person name="Devos D.P."/>
            <person name="Kaster A.-K."/>
            <person name="Ovreas L."/>
            <person name="Rohde M."/>
            <person name="Galperin M.Y."/>
            <person name="Jogler C."/>
        </authorList>
    </citation>
    <scope>NUCLEOTIDE SEQUENCE [LARGE SCALE GENOMIC DNA]</scope>
    <source>
        <strain evidence="2 3">Pr1d</strain>
    </source>
</reference>
<dbReference type="InterPro" id="IPR011009">
    <property type="entry name" value="Kinase-like_dom_sf"/>
</dbReference>
<keyword evidence="1" id="KW-0812">Transmembrane</keyword>
<keyword evidence="1" id="KW-1133">Transmembrane helix</keyword>
<accession>A0A5B9QF00</accession>
<evidence type="ECO:0000313" key="2">
    <source>
        <dbReference type="EMBL" id="QEG36220.1"/>
    </source>
</evidence>
<organism evidence="2 3">
    <name type="scientific">Bythopirellula goksoeyrii</name>
    <dbReference type="NCBI Taxonomy" id="1400387"/>
    <lineage>
        <taxon>Bacteria</taxon>
        <taxon>Pseudomonadati</taxon>
        <taxon>Planctomycetota</taxon>
        <taxon>Planctomycetia</taxon>
        <taxon>Pirellulales</taxon>
        <taxon>Lacipirellulaceae</taxon>
        <taxon>Bythopirellula</taxon>
    </lineage>
</organism>
<evidence type="ECO:0008006" key="4">
    <source>
        <dbReference type="Google" id="ProtNLM"/>
    </source>
</evidence>
<gene>
    <name evidence="2" type="ORF">Pr1d_35320</name>
</gene>
<dbReference type="RefSeq" id="WP_148074596.1">
    <property type="nucleotide sequence ID" value="NZ_CP042913.1"/>
</dbReference>
<keyword evidence="3" id="KW-1185">Reference proteome</keyword>
<dbReference type="KEGG" id="bgok:Pr1d_35320"/>
<dbReference type="AlphaFoldDB" id="A0A5B9QF00"/>
<dbReference type="Proteomes" id="UP000323917">
    <property type="component" value="Chromosome"/>
</dbReference>
<sequence precursor="true">MIRKVRLEKSGYSINLGPPVTNAAGGMGRNFLHETNGGMFLKEMFDEFPEAKIRYLLQNTIVPSRDSHNYAWPLDIGIDEATGEPKFYLMKKVDNSVDLGDVMTAADWLNPDFKTRVALNEVRGLIDLERAGYFPGDMPNAMVDPEGKTTEIDIDSWQITRPGVEFLCGVGKPDWLAPELLAPWREQRLDEIATTSLHISWSLAVSLWMILRGDHPFECRFVGAGIKPGRQDRIEQGYWAFSSQHSDFKPRRGTQPLNTLDPELSFLFRKTFEVGHSKHDERPKLADWENALSRLDSGGDVTLSDLEWECVKTGSIPSHPIKRPARKGAQKPNRKRKVVAVAAVSALGVAAYAAGSYGLSSNLLSMLPFPSSVNQYSHEAVTNPREMSTQRDALPSQKLTQSDALLIKSNSRAVPAPPAISLHKLKKSKPGEIPSLWQAIQKESEK</sequence>
<name>A0A5B9QF00_9BACT</name>
<protein>
    <recommendedName>
        <fullName evidence="4">Protein kinase domain-containing protein</fullName>
    </recommendedName>
</protein>
<dbReference type="EMBL" id="CP042913">
    <property type="protein sequence ID" value="QEG36220.1"/>
    <property type="molecule type" value="Genomic_DNA"/>
</dbReference>
<keyword evidence="1" id="KW-0472">Membrane</keyword>
<feature type="transmembrane region" description="Helical" evidence="1">
    <location>
        <begin position="338"/>
        <end position="359"/>
    </location>
</feature>
<evidence type="ECO:0000256" key="1">
    <source>
        <dbReference type="SAM" id="Phobius"/>
    </source>
</evidence>
<proteinExistence type="predicted"/>